<dbReference type="AlphaFoldDB" id="A0A0E9V315"/>
<proteinExistence type="predicted"/>
<reference evidence="1" key="1">
    <citation type="submission" date="2014-11" db="EMBL/GenBank/DDBJ databases">
        <authorList>
            <person name="Amaro Gonzalez C."/>
        </authorList>
    </citation>
    <scope>NUCLEOTIDE SEQUENCE</scope>
</reference>
<dbReference type="EMBL" id="GBXM01036160">
    <property type="protein sequence ID" value="JAH72417.1"/>
    <property type="molecule type" value="Transcribed_RNA"/>
</dbReference>
<name>A0A0E9V315_ANGAN</name>
<evidence type="ECO:0000313" key="1">
    <source>
        <dbReference type="EMBL" id="JAH72417.1"/>
    </source>
</evidence>
<accession>A0A0E9V315</accession>
<reference evidence="1" key="2">
    <citation type="journal article" date="2015" name="Fish Shellfish Immunol.">
        <title>Early steps in the European eel (Anguilla anguilla)-Vibrio vulnificus interaction in the gills: Role of the RtxA13 toxin.</title>
        <authorList>
            <person name="Callol A."/>
            <person name="Pajuelo D."/>
            <person name="Ebbesson L."/>
            <person name="Teles M."/>
            <person name="MacKenzie S."/>
            <person name="Amaro C."/>
        </authorList>
    </citation>
    <scope>NUCLEOTIDE SEQUENCE</scope>
</reference>
<protein>
    <submittedName>
        <fullName evidence="1">Uncharacterized protein</fullName>
    </submittedName>
</protein>
<sequence length="54" mass="6197">MEPFSAQEFQTCSNLSLHLKMFIFCMGHCHIKGAVCKFAVEHFCFIYGEISFTS</sequence>
<organism evidence="1">
    <name type="scientific">Anguilla anguilla</name>
    <name type="common">European freshwater eel</name>
    <name type="synonym">Muraena anguilla</name>
    <dbReference type="NCBI Taxonomy" id="7936"/>
    <lineage>
        <taxon>Eukaryota</taxon>
        <taxon>Metazoa</taxon>
        <taxon>Chordata</taxon>
        <taxon>Craniata</taxon>
        <taxon>Vertebrata</taxon>
        <taxon>Euteleostomi</taxon>
        <taxon>Actinopterygii</taxon>
        <taxon>Neopterygii</taxon>
        <taxon>Teleostei</taxon>
        <taxon>Anguilliformes</taxon>
        <taxon>Anguillidae</taxon>
        <taxon>Anguilla</taxon>
    </lineage>
</organism>